<feature type="compositionally biased region" description="Low complexity" evidence="1">
    <location>
        <begin position="306"/>
        <end position="318"/>
    </location>
</feature>
<feature type="compositionally biased region" description="Gly residues" evidence="1">
    <location>
        <begin position="248"/>
        <end position="261"/>
    </location>
</feature>
<feature type="region of interest" description="Disordered" evidence="1">
    <location>
        <begin position="174"/>
        <end position="205"/>
    </location>
</feature>
<feature type="region of interest" description="Disordered" evidence="1">
    <location>
        <begin position="230"/>
        <end position="261"/>
    </location>
</feature>
<feature type="region of interest" description="Disordered" evidence="1">
    <location>
        <begin position="108"/>
        <end position="147"/>
    </location>
</feature>
<dbReference type="Proteomes" id="UP000747110">
    <property type="component" value="Unassembled WGS sequence"/>
</dbReference>
<reference evidence="2" key="1">
    <citation type="journal article" date="2021" name="Proc. Natl. Acad. Sci. U.S.A.">
        <title>Three genomes in the algal genus Volvox reveal the fate of a haploid sex-determining region after a transition to homothallism.</title>
        <authorList>
            <person name="Yamamoto K."/>
            <person name="Hamaji T."/>
            <person name="Kawai-Toyooka H."/>
            <person name="Matsuzaki R."/>
            <person name="Takahashi F."/>
            <person name="Nishimura Y."/>
            <person name="Kawachi M."/>
            <person name="Noguchi H."/>
            <person name="Minakuchi Y."/>
            <person name="Umen J.G."/>
            <person name="Toyoda A."/>
            <person name="Nozaki H."/>
        </authorList>
    </citation>
    <scope>NUCLEOTIDE SEQUENCE</scope>
    <source>
        <strain evidence="2">NIES-3786</strain>
    </source>
</reference>
<comment type="caution">
    <text evidence="2">The sequence shown here is derived from an EMBL/GenBank/DDBJ whole genome shotgun (WGS) entry which is preliminary data.</text>
</comment>
<evidence type="ECO:0000313" key="2">
    <source>
        <dbReference type="EMBL" id="GIL75099.1"/>
    </source>
</evidence>
<feature type="compositionally biased region" description="Low complexity" evidence="1">
    <location>
        <begin position="290"/>
        <end position="299"/>
    </location>
</feature>
<accession>A0A8J4C850</accession>
<dbReference type="AlphaFoldDB" id="A0A8J4C850"/>
<evidence type="ECO:0000313" key="3">
    <source>
        <dbReference type="Proteomes" id="UP000747110"/>
    </source>
</evidence>
<feature type="region of interest" description="Disordered" evidence="1">
    <location>
        <begin position="479"/>
        <end position="594"/>
    </location>
</feature>
<name>A0A8J4C850_9CHLO</name>
<organism evidence="2 3">
    <name type="scientific">Volvox reticuliferus</name>
    <dbReference type="NCBI Taxonomy" id="1737510"/>
    <lineage>
        <taxon>Eukaryota</taxon>
        <taxon>Viridiplantae</taxon>
        <taxon>Chlorophyta</taxon>
        <taxon>core chlorophytes</taxon>
        <taxon>Chlorophyceae</taxon>
        <taxon>CS clade</taxon>
        <taxon>Chlamydomonadales</taxon>
        <taxon>Volvocaceae</taxon>
        <taxon>Volvox</taxon>
    </lineage>
</organism>
<feature type="region of interest" description="Disordered" evidence="1">
    <location>
        <begin position="290"/>
        <end position="322"/>
    </location>
</feature>
<dbReference type="EMBL" id="BNCP01000007">
    <property type="protein sequence ID" value="GIL75099.1"/>
    <property type="molecule type" value="Genomic_DNA"/>
</dbReference>
<keyword evidence="3" id="KW-1185">Reference proteome</keyword>
<protein>
    <submittedName>
        <fullName evidence="2">Uncharacterized protein</fullName>
    </submittedName>
</protein>
<proteinExistence type="predicted"/>
<feature type="compositionally biased region" description="Basic and acidic residues" evidence="1">
    <location>
        <begin position="500"/>
        <end position="516"/>
    </location>
</feature>
<sequence length="594" mass="62676">MSKKADWTPFCVPWTWTQERCLYWRCPQPILITCVIDDIQDTDPWIACVIHRDKQLGFRAIPNDMSRARKFIGLHLVDIARRDPASSSPITFYLTRGPCPCERQLLPPAQQARQRQQSTKGQSSDCQKEGCNDGEDEGVEAEANWVSRRRDAAATTAGRDFMGGGCARSNGDGAARFMGRGDSSRNGVAGATAGAGPGQQGPVVARQGRCRCPCHARHLTKVLVSLEQAEEMEGRRGEQPFGKQQGKWGSGGPDRGAGRAAGSGLKAEAAVAVAARANVTAAARLAPLRPAPRMSAAPRETVNSDSPSRQRSRASPPRLATNYLPRDIAAAAEPRAKVAAASGAIGTTATAAAAAAAPSLERLSNSQRSYQYLGPSKCTVPANSERSTIASSIVHKHFLGHDRVLVAVEVDGVLQSTQKPYTSCRVTSYMCHGHPGYRIFPTPPLAVGKLCVGWGLMPENKVLVMQVVSDLTCRGVARGSVRPQHRQDDGARGRGSGQAEPRKRTAADAGLEERRPTRLSSVGAMVGCGEEVAAGDAGMPVSGSDMGGGEGEGEWETDRSDEGGGGGAEGRDGAASQDDTAGSSGPEDEEGDEG</sequence>
<dbReference type="OrthoDB" id="498415at2759"/>
<feature type="compositionally biased region" description="Low complexity" evidence="1">
    <location>
        <begin position="108"/>
        <end position="117"/>
    </location>
</feature>
<gene>
    <name evidence="2" type="ORF">Vretifemale_4956</name>
</gene>
<evidence type="ECO:0000256" key="1">
    <source>
        <dbReference type="SAM" id="MobiDB-lite"/>
    </source>
</evidence>